<sequence>MDRGVPTEEVLAEMRASDPPVRYLVGTPKGRLNRLEKQLVDKPWRTAREGVEVKLLAEGDELYVFAQSADRVGKERAMRRRQLKWLWGRLKKLAGMDIAREERLMKLGAARSKAPSAWRLVTTDVDKTTGALTYALDRKKLRKVRRREGRYLLRTNLTHDDPAKLWAYYIQLVEVEEAFRNLKGDLAIRPVFHQDERRIEAHIFIAFLAYCLQITLTRRLHSLAPGLTARSALAKFAAQQMIDVHLPTTDGREIVLTRFTEPEPDLRLLLDRLKLQLPAQPPPRIAAVKLLEKPLL</sequence>
<evidence type="ECO:0000259" key="1">
    <source>
        <dbReference type="Pfam" id="PF01609"/>
    </source>
</evidence>
<organism evidence="2 3">
    <name type="scientific">Roseiarcus fermentans</name>
    <dbReference type="NCBI Taxonomy" id="1473586"/>
    <lineage>
        <taxon>Bacteria</taxon>
        <taxon>Pseudomonadati</taxon>
        <taxon>Pseudomonadota</taxon>
        <taxon>Alphaproteobacteria</taxon>
        <taxon>Hyphomicrobiales</taxon>
        <taxon>Roseiarcaceae</taxon>
        <taxon>Roseiarcus</taxon>
    </lineage>
</organism>
<dbReference type="GO" id="GO:0006313">
    <property type="term" value="P:DNA transposition"/>
    <property type="evidence" value="ECO:0007669"/>
    <property type="project" value="InterPro"/>
</dbReference>
<dbReference type="InterPro" id="IPR002559">
    <property type="entry name" value="Transposase_11"/>
</dbReference>
<dbReference type="Proteomes" id="UP000253529">
    <property type="component" value="Unassembled WGS sequence"/>
</dbReference>
<name>A0A366EF31_9HYPH</name>
<feature type="domain" description="Transposase IS4-like" evidence="1">
    <location>
        <begin position="137"/>
        <end position="212"/>
    </location>
</feature>
<evidence type="ECO:0000313" key="2">
    <source>
        <dbReference type="EMBL" id="RBP00075.1"/>
    </source>
</evidence>
<dbReference type="InterPro" id="IPR012337">
    <property type="entry name" value="RNaseH-like_sf"/>
</dbReference>
<proteinExistence type="predicted"/>
<dbReference type="GO" id="GO:0003677">
    <property type="term" value="F:DNA binding"/>
    <property type="evidence" value="ECO:0007669"/>
    <property type="project" value="InterPro"/>
</dbReference>
<dbReference type="Pfam" id="PF01609">
    <property type="entry name" value="DDE_Tnp_1"/>
    <property type="match status" value="1"/>
</dbReference>
<evidence type="ECO:0000313" key="3">
    <source>
        <dbReference type="Proteomes" id="UP000253529"/>
    </source>
</evidence>
<dbReference type="EMBL" id="QNRK01000077">
    <property type="protein sequence ID" value="RBP00075.1"/>
    <property type="molecule type" value="Genomic_DNA"/>
</dbReference>
<protein>
    <submittedName>
        <fullName evidence="2">DDE family transposase</fullName>
    </submittedName>
</protein>
<reference evidence="2 3" key="1">
    <citation type="submission" date="2018-06" db="EMBL/GenBank/DDBJ databases">
        <title>Genomic Encyclopedia of Type Strains, Phase IV (KMG-IV): sequencing the most valuable type-strain genomes for metagenomic binning, comparative biology and taxonomic classification.</title>
        <authorList>
            <person name="Goeker M."/>
        </authorList>
    </citation>
    <scope>NUCLEOTIDE SEQUENCE [LARGE SCALE GENOMIC DNA]</scope>
    <source>
        <strain evidence="2 3">DSM 24875</strain>
    </source>
</reference>
<dbReference type="NCBIfam" id="NF033559">
    <property type="entry name" value="transpos_IS1634"/>
    <property type="match status" value="1"/>
</dbReference>
<dbReference type="GO" id="GO:0004803">
    <property type="term" value="F:transposase activity"/>
    <property type="evidence" value="ECO:0007669"/>
    <property type="project" value="InterPro"/>
</dbReference>
<dbReference type="AlphaFoldDB" id="A0A366EF31"/>
<dbReference type="InterPro" id="IPR047654">
    <property type="entry name" value="IS1634_transpos"/>
</dbReference>
<comment type="caution">
    <text evidence="2">The sequence shown here is derived from an EMBL/GenBank/DDBJ whole genome shotgun (WGS) entry which is preliminary data.</text>
</comment>
<gene>
    <name evidence="2" type="ORF">DFR50_1772</name>
</gene>
<accession>A0A366EF31</accession>
<keyword evidence="3" id="KW-1185">Reference proteome</keyword>
<dbReference type="SUPFAM" id="SSF53098">
    <property type="entry name" value="Ribonuclease H-like"/>
    <property type="match status" value="1"/>
</dbReference>